<evidence type="ECO:0000313" key="3">
    <source>
        <dbReference type="Proteomes" id="UP001302349"/>
    </source>
</evidence>
<dbReference type="Pfam" id="PF09345">
    <property type="entry name" value="SiaC"/>
    <property type="match status" value="1"/>
</dbReference>
<protein>
    <submittedName>
        <fullName evidence="2">DUF1987 domain-containing protein</fullName>
    </submittedName>
</protein>
<proteinExistence type="predicted"/>
<keyword evidence="3" id="KW-1185">Reference proteome</keyword>
<name>A0ABZ0IY82_9BACT</name>
<evidence type="ECO:0000313" key="2">
    <source>
        <dbReference type="EMBL" id="WOK09736.1"/>
    </source>
</evidence>
<accession>A0ABZ0IY82</accession>
<dbReference type="EMBL" id="CP136051">
    <property type="protein sequence ID" value="WOK09736.1"/>
    <property type="molecule type" value="Genomic_DNA"/>
</dbReference>
<dbReference type="RefSeq" id="WP_317492343.1">
    <property type="nucleotide sequence ID" value="NZ_CP136051.1"/>
</dbReference>
<organism evidence="2 3">
    <name type="scientific">Imperialibacter roseus</name>
    <dbReference type="NCBI Taxonomy" id="1324217"/>
    <lineage>
        <taxon>Bacteria</taxon>
        <taxon>Pseudomonadati</taxon>
        <taxon>Bacteroidota</taxon>
        <taxon>Cytophagia</taxon>
        <taxon>Cytophagales</taxon>
        <taxon>Flammeovirgaceae</taxon>
        <taxon>Imperialibacter</taxon>
    </lineage>
</organism>
<dbReference type="InterPro" id="IPR018530">
    <property type="entry name" value="SiaC"/>
</dbReference>
<evidence type="ECO:0000259" key="1">
    <source>
        <dbReference type="Pfam" id="PF09345"/>
    </source>
</evidence>
<gene>
    <name evidence="2" type="ORF">RT717_03580</name>
</gene>
<dbReference type="Proteomes" id="UP001302349">
    <property type="component" value="Chromosome"/>
</dbReference>
<reference evidence="2 3" key="1">
    <citation type="journal article" date="2023" name="Microbiol. Resour. Announc.">
        <title>Complete Genome Sequence of Imperialibacter roseus strain P4T.</title>
        <authorList>
            <person name="Tizabi D.R."/>
            <person name="Bachvaroff T."/>
            <person name="Hill R.T."/>
        </authorList>
    </citation>
    <scope>NUCLEOTIDE SEQUENCE [LARGE SCALE GENOMIC DNA]</scope>
    <source>
        <strain evidence="2 3">P4T</strain>
    </source>
</reference>
<sequence length="130" mass="14801">MKRFNITGTKYTPDISFDPNVASFSISGVSTPENSLDFYQSTYRILEQYALEGSQKLEANIRLVYFNTSSAKCLYDIFRKLVSVSSSGKQVIVNWIYDDDDEDILESGEDYSELLPLEFRFVPVPPGSDR</sequence>
<feature type="domain" description="SiaC family regulatory phosphoprotein" evidence="1">
    <location>
        <begin position="6"/>
        <end position="123"/>
    </location>
</feature>